<evidence type="ECO:0000256" key="2">
    <source>
        <dbReference type="ARBA" id="ARBA00022763"/>
    </source>
</evidence>
<dbReference type="EMBL" id="JAEUBG010002103">
    <property type="protein sequence ID" value="KAH3685179.1"/>
    <property type="molecule type" value="Genomic_DNA"/>
</dbReference>
<sequence>MNDHKVEIGVETAGLSKIFPDLSLLELNLDEERGKDCPLSKWSKHALILLQGKLESYQFRRSKRYQNKLIKDQVPCHKVVEMFNSAFGHSNWSTEIISTEILSKEEGPNYSKDPIKGEEPGKDDTVISLTIEMTLRIKLKDGTYHDQTSQANVKNYTIKSQAFNNCRKIAYSNCLKESVFEFRRILLEHEDLLKKGLYMDHNVLVGYSGN</sequence>
<dbReference type="InterPro" id="IPR041247">
    <property type="entry name" value="Rad52_fam"/>
</dbReference>
<name>A0A9P8Q950_WICPI</name>
<reference evidence="7" key="2">
    <citation type="submission" date="2021-01" db="EMBL/GenBank/DDBJ databases">
        <authorList>
            <person name="Schikora-Tamarit M.A."/>
        </authorList>
    </citation>
    <scope>NUCLEOTIDE SEQUENCE</scope>
    <source>
        <strain evidence="7">CBS2887</strain>
    </source>
</reference>
<gene>
    <name evidence="7" type="ORF">WICPIJ_003840</name>
</gene>
<dbReference type="GO" id="GO:0045002">
    <property type="term" value="P:double-strand break repair via single-strand annealing"/>
    <property type="evidence" value="ECO:0007669"/>
    <property type="project" value="TreeGrafter"/>
</dbReference>
<accession>A0A9P8Q950</accession>
<dbReference type="InterPro" id="IPR042525">
    <property type="entry name" value="Rad52_Rad59_Rad22_sf"/>
</dbReference>
<dbReference type="Pfam" id="PF04098">
    <property type="entry name" value="Rad52_Rad22"/>
    <property type="match status" value="1"/>
</dbReference>
<keyword evidence="4" id="KW-0234">DNA repair</keyword>
<dbReference type="GO" id="GO:0000724">
    <property type="term" value="P:double-strand break repair via homologous recombination"/>
    <property type="evidence" value="ECO:0007669"/>
    <property type="project" value="TreeGrafter"/>
</dbReference>
<dbReference type="OrthoDB" id="206565at2759"/>
<evidence type="ECO:0000256" key="6">
    <source>
        <dbReference type="ARBA" id="ARBA00041062"/>
    </source>
</evidence>
<dbReference type="GO" id="GO:0006312">
    <property type="term" value="P:mitotic recombination"/>
    <property type="evidence" value="ECO:0007669"/>
    <property type="project" value="TreeGrafter"/>
</dbReference>
<keyword evidence="2" id="KW-0227">DNA damage</keyword>
<dbReference type="InterPro" id="IPR007232">
    <property type="entry name" value="Rad52_Rad59_Rad22"/>
</dbReference>
<evidence type="ECO:0000313" key="7">
    <source>
        <dbReference type="EMBL" id="KAH3685179.1"/>
    </source>
</evidence>
<evidence type="ECO:0000256" key="5">
    <source>
        <dbReference type="ARBA" id="ARBA00037138"/>
    </source>
</evidence>
<dbReference type="PANTHER" id="PTHR12132:SF1">
    <property type="entry name" value="DNA REPAIR PROTEIN RAD52 HOMOLOG"/>
    <property type="match status" value="1"/>
</dbReference>
<organism evidence="7 8">
    <name type="scientific">Wickerhamomyces pijperi</name>
    <name type="common">Yeast</name>
    <name type="synonym">Pichia pijperi</name>
    <dbReference type="NCBI Taxonomy" id="599730"/>
    <lineage>
        <taxon>Eukaryota</taxon>
        <taxon>Fungi</taxon>
        <taxon>Dikarya</taxon>
        <taxon>Ascomycota</taxon>
        <taxon>Saccharomycotina</taxon>
        <taxon>Saccharomycetes</taxon>
        <taxon>Phaffomycetales</taxon>
        <taxon>Wickerhamomycetaceae</taxon>
        <taxon>Wickerhamomyces</taxon>
    </lineage>
</organism>
<dbReference type="PANTHER" id="PTHR12132">
    <property type="entry name" value="DNA REPAIR AND RECOMBINATION PROTEIN RAD52, RAD59"/>
    <property type="match status" value="1"/>
</dbReference>
<dbReference type="Proteomes" id="UP000774326">
    <property type="component" value="Unassembled WGS sequence"/>
</dbReference>
<keyword evidence="8" id="KW-1185">Reference proteome</keyword>
<keyword evidence="3" id="KW-0233">DNA recombination</keyword>
<dbReference type="AlphaFoldDB" id="A0A9P8Q950"/>
<comment type="similarity">
    <text evidence="1">Belongs to the RAD52 family.</text>
</comment>
<protein>
    <recommendedName>
        <fullName evidence="6">DNA repair and recombination protein RAD52</fullName>
    </recommendedName>
</protein>
<comment type="caution">
    <text evidence="7">The sequence shown here is derived from an EMBL/GenBank/DDBJ whole genome shotgun (WGS) entry which is preliminary data.</text>
</comment>
<dbReference type="Gene3D" id="3.30.390.80">
    <property type="entry name" value="DNA repair protein Rad52/59/22"/>
    <property type="match status" value="1"/>
</dbReference>
<evidence type="ECO:0000256" key="1">
    <source>
        <dbReference type="ARBA" id="ARBA00006638"/>
    </source>
</evidence>
<reference evidence="7" key="1">
    <citation type="journal article" date="2021" name="Open Biol.">
        <title>Shared evolutionary footprints suggest mitochondrial oxidative damage underlies multiple complex I losses in fungi.</title>
        <authorList>
            <person name="Schikora-Tamarit M.A."/>
            <person name="Marcet-Houben M."/>
            <person name="Nosek J."/>
            <person name="Gabaldon T."/>
        </authorList>
    </citation>
    <scope>NUCLEOTIDE SEQUENCE</scope>
    <source>
        <strain evidence="7">CBS2887</strain>
    </source>
</reference>
<comment type="function">
    <text evidence="5">Involved in DNA double-strand break (DSB) repair and recombination. Promotes the annealing of complementary single-stranded DNA and by stimulation of the RAD51 recombinase.</text>
</comment>
<dbReference type="GO" id="GO:0005634">
    <property type="term" value="C:nucleus"/>
    <property type="evidence" value="ECO:0007669"/>
    <property type="project" value="TreeGrafter"/>
</dbReference>
<evidence type="ECO:0000256" key="3">
    <source>
        <dbReference type="ARBA" id="ARBA00023172"/>
    </source>
</evidence>
<proteinExistence type="inferred from homology"/>
<evidence type="ECO:0000313" key="8">
    <source>
        <dbReference type="Proteomes" id="UP000774326"/>
    </source>
</evidence>
<dbReference type="SUPFAM" id="SSF54768">
    <property type="entry name" value="dsRNA-binding domain-like"/>
    <property type="match status" value="1"/>
</dbReference>
<evidence type="ECO:0000256" key="4">
    <source>
        <dbReference type="ARBA" id="ARBA00023204"/>
    </source>
</evidence>